<feature type="compositionally biased region" description="Low complexity" evidence="1">
    <location>
        <begin position="958"/>
        <end position="968"/>
    </location>
</feature>
<dbReference type="Gene3D" id="3.40.50.300">
    <property type="entry name" value="P-loop containing nucleotide triphosphate hydrolases"/>
    <property type="match status" value="2"/>
</dbReference>
<evidence type="ECO:0000313" key="4">
    <source>
        <dbReference type="Proteomes" id="UP000695562"/>
    </source>
</evidence>
<feature type="compositionally biased region" description="Basic and acidic residues" evidence="1">
    <location>
        <begin position="1001"/>
        <end position="1010"/>
    </location>
</feature>
<name>A0A8J4PSJ3_9MYCE</name>
<dbReference type="SUPFAM" id="SSF52540">
    <property type="entry name" value="P-loop containing nucleoside triphosphate hydrolases"/>
    <property type="match status" value="1"/>
</dbReference>
<dbReference type="InterPro" id="IPR014001">
    <property type="entry name" value="Helicase_ATP-bd"/>
</dbReference>
<dbReference type="EMBL" id="AJWJ01000304">
    <property type="protein sequence ID" value="KAF2072170.1"/>
    <property type="molecule type" value="Genomic_DNA"/>
</dbReference>
<organism evidence="3 4">
    <name type="scientific">Polysphondylium violaceum</name>
    <dbReference type="NCBI Taxonomy" id="133409"/>
    <lineage>
        <taxon>Eukaryota</taxon>
        <taxon>Amoebozoa</taxon>
        <taxon>Evosea</taxon>
        <taxon>Eumycetozoa</taxon>
        <taxon>Dictyostelia</taxon>
        <taxon>Dictyosteliales</taxon>
        <taxon>Dictyosteliaceae</taxon>
        <taxon>Polysphondylium</taxon>
    </lineage>
</organism>
<reference evidence="3" key="1">
    <citation type="submission" date="2020-01" db="EMBL/GenBank/DDBJ databases">
        <title>Development of genomics and gene disruption for Polysphondylium violaceum indicates a role for the polyketide synthase stlB in stalk morphogenesis.</title>
        <authorList>
            <person name="Narita B."/>
            <person name="Kawabe Y."/>
            <person name="Kin K."/>
            <person name="Saito T."/>
            <person name="Gibbs R."/>
            <person name="Kuspa A."/>
            <person name="Muzny D."/>
            <person name="Queller D."/>
            <person name="Richards S."/>
            <person name="Strassman J."/>
            <person name="Sucgang R."/>
            <person name="Worley K."/>
            <person name="Schaap P."/>
        </authorList>
    </citation>
    <scope>NUCLEOTIDE SEQUENCE</scope>
    <source>
        <strain evidence="3">QSvi11</strain>
    </source>
</reference>
<dbReference type="Pfam" id="PF18766">
    <property type="entry name" value="SWI2_SNF2"/>
    <property type="match status" value="1"/>
</dbReference>
<accession>A0A8J4PSJ3</accession>
<dbReference type="Pfam" id="PF22679">
    <property type="entry name" value="T1R_D3-like"/>
    <property type="match status" value="1"/>
</dbReference>
<dbReference type="PROSITE" id="PS51192">
    <property type="entry name" value="HELICASE_ATP_BIND_1"/>
    <property type="match status" value="1"/>
</dbReference>
<evidence type="ECO:0000256" key="1">
    <source>
        <dbReference type="SAM" id="MobiDB-lite"/>
    </source>
</evidence>
<dbReference type="PANTHER" id="PTHR42927">
    <property type="entry name" value="HELICASE SUPERFAMILY 1 AND 2 DOMAIN-CONTAINING PROTEIN"/>
    <property type="match status" value="1"/>
</dbReference>
<dbReference type="Proteomes" id="UP000695562">
    <property type="component" value="Unassembled WGS sequence"/>
</dbReference>
<dbReference type="InterPro" id="IPR055180">
    <property type="entry name" value="HsdR_RecA-like_helicase_dom_2"/>
</dbReference>
<sequence length="1010" mass="114670">MYQYNEEDEAAAYYQSASVVTSLPKVLSSKKKPPVVNSTTSTPNTTTTTIATTTTTITSTSTPTTPSININTPKQEQEIFSSTNTTPDIKTKASPLLNASVSINTAQEQPQPQSSDEKIDKLKEEQEKEKEHIIIKDSPPLDSTKLVIQGDNEFKETPITIESSTTTASENVITIDDKDKVNLIDSTTATVAGAAPIVVEEEFDEEEINWYPYNDKSNQELDRFLENRVKKSFKLPLLPRQHQWKTIVNVLKDVIHPQHIKSFKSENRYNYLIQHAAGSGKSLTIASLVYFLYKLEINNKFKFDTIVIMNDRSQLDAQLGDVVVKFLQSNGITNFCRPKSSKQLQNEISLGRNRIVITTMQKFSQLLPSSSSAAADKDSEGFSFKYNSVAIISDEAHRSHGKSTTERLHEFLSGNTKQSNQITYFSFTCTPTIQCLEMFGISCGGTNKIPFYTYSMDEALKDNLILDVTKQFQSFKITQKQTQQLQLLHQQMQYQDVDNDYYDPYEYDGHYHNNHHGNSGDEINRNRLLDDLDYYYDDDDTVQDQKQIKAKSIFIINHLLESLKTHDSGSFKSRAMLVCSGRKNLLVFKKTIDTIISQLPISQQFDTVAAFSPFVCEGKNIVESDVSVNGKYAHYGTTDKNRGVIRAINDDKSFKIRLLIVADKLQTGFDEPSLSIMYVDKKIKGANAVQTLCRLSRISPDKNFTNVIDFVNSEKDIKSIFDLYKNSTSLADLQDNAYLTSRFTIASKTISDALLEHRSIESFCRSIMYYESIRSDKYIQMDGFFDEYLDIYLKSKQRKDLNIKDTYGLTYKRVLKMKEELDKLKNEKLMLLKKSSTLNFKIKLDYFTDDESKSTLEYSQSNVDYDADFALSMWANKKNDNPPKKDKIIQEIAKKLPLQSQPTYQPNFYALPPQPKDVIKSLPTTTTTSAISTVNRSSVHSMFSTAPLKPPTSSLYQPPTTAKSSATPTPTPPTFKRESLYSKSNNLGKRMQPPTFQPNLKPEKRQNISQ</sequence>
<feature type="region of interest" description="Disordered" evidence="1">
    <location>
        <begin position="939"/>
        <end position="1010"/>
    </location>
</feature>
<feature type="domain" description="Helicase ATP-binding" evidence="2">
    <location>
        <begin position="262"/>
        <end position="447"/>
    </location>
</feature>
<proteinExistence type="predicted"/>
<protein>
    <recommendedName>
        <fullName evidence="2">Helicase ATP-binding domain-containing protein</fullName>
    </recommendedName>
</protein>
<keyword evidence="4" id="KW-1185">Reference proteome</keyword>
<dbReference type="OrthoDB" id="2419400at2759"/>
<gene>
    <name evidence="3" type="ORF">CYY_006513</name>
</gene>
<dbReference type="InterPro" id="IPR040980">
    <property type="entry name" value="SWI2_SNF2"/>
</dbReference>
<dbReference type="InterPro" id="IPR027417">
    <property type="entry name" value="P-loop_NTPase"/>
</dbReference>
<comment type="caution">
    <text evidence="3">The sequence shown here is derived from an EMBL/GenBank/DDBJ whole genome shotgun (WGS) entry which is preliminary data.</text>
</comment>
<evidence type="ECO:0000313" key="3">
    <source>
        <dbReference type="EMBL" id="KAF2072170.1"/>
    </source>
</evidence>
<dbReference type="SMART" id="SM00487">
    <property type="entry name" value="DEXDc"/>
    <property type="match status" value="1"/>
</dbReference>
<evidence type="ECO:0000259" key="2">
    <source>
        <dbReference type="PROSITE" id="PS51192"/>
    </source>
</evidence>
<dbReference type="PANTHER" id="PTHR42927:SF1">
    <property type="entry name" value="HELICASE SUPERFAMILY 1 AND 2 DOMAIN-CONTAINING PROTEIN"/>
    <property type="match status" value="1"/>
</dbReference>
<dbReference type="AlphaFoldDB" id="A0A8J4PSJ3"/>